<evidence type="ECO:0000313" key="3">
    <source>
        <dbReference type="Proteomes" id="UP001341840"/>
    </source>
</evidence>
<sequence length="157" mass="17210">MAEMMMKRKGKEAGPAPKSSPGFESERIPNPGDFLSSVSNKVLFFCKAIVLSSNTSLHDSASRFRPALSLPGRSGDESAAFGASRLSPGSALVHLIEPVQWVNQPMVHLVNHQLVLTSQRRSTTDQRRSTVVNGDQSFLSFLAPPRHKMSNDYTRIS</sequence>
<accession>A0ABU6QKK4</accession>
<comment type="caution">
    <text evidence="2">The sequence shown here is derived from an EMBL/GenBank/DDBJ whole genome shotgun (WGS) entry which is preliminary data.</text>
</comment>
<keyword evidence="3" id="KW-1185">Reference proteome</keyword>
<organism evidence="2 3">
    <name type="scientific">Stylosanthes scabra</name>
    <dbReference type="NCBI Taxonomy" id="79078"/>
    <lineage>
        <taxon>Eukaryota</taxon>
        <taxon>Viridiplantae</taxon>
        <taxon>Streptophyta</taxon>
        <taxon>Embryophyta</taxon>
        <taxon>Tracheophyta</taxon>
        <taxon>Spermatophyta</taxon>
        <taxon>Magnoliopsida</taxon>
        <taxon>eudicotyledons</taxon>
        <taxon>Gunneridae</taxon>
        <taxon>Pentapetalae</taxon>
        <taxon>rosids</taxon>
        <taxon>fabids</taxon>
        <taxon>Fabales</taxon>
        <taxon>Fabaceae</taxon>
        <taxon>Papilionoideae</taxon>
        <taxon>50 kb inversion clade</taxon>
        <taxon>dalbergioids sensu lato</taxon>
        <taxon>Dalbergieae</taxon>
        <taxon>Pterocarpus clade</taxon>
        <taxon>Stylosanthes</taxon>
    </lineage>
</organism>
<reference evidence="2 3" key="1">
    <citation type="journal article" date="2023" name="Plants (Basel)">
        <title>Bridging the Gap: Combining Genomics and Transcriptomics Approaches to Understand Stylosanthes scabra, an Orphan Legume from the Brazilian Caatinga.</title>
        <authorList>
            <person name="Ferreira-Neto J.R.C."/>
            <person name="da Silva M.D."/>
            <person name="Binneck E."/>
            <person name="de Melo N.F."/>
            <person name="da Silva R.H."/>
            <person name="de Melo A.L.T.M."/>
            <person name="Pandolfi V."/>
            <person name="Bustamante F.O."/>
            <person name="Brasileiro-Vidal A.C."/>
            <person name="Benko-Iseppon A.M."/>
        </authorList>
    </citation>
    <scope>NUCLEOTIDE SEQUENCE [LARGE SCALE GENOMIC DNA]</scope>
    <source>
        <tissue evidence="2">Leaves</tissue>
    </source>
</reference>
<gene>
    <name evidence="2" type="ORF">PIB30_058113</name>
</gene>
<name>A0ABU6QKK4_9FABA</name>
<evidence type="ECO:0000256" key="1">
    <source>
        <dbReference type="SAM" id="MobiDB-lite"/>
    </source>
</evidence>
<dbReference type="Proteomes" id="UP001341840">
    <property type="component" value="Unassembled WGS sequence"/>
</dbReference>
<protein>
    <submittedName>
        <fullName evidence="2">Uncharacterized protein</fullName>
    </submittedName>
</protein>
<feature type="region of interest" description="Disordered" evidence="1">
    <location>
        <begin position="1"/>
        <end position="28"/>
    </location>
</feature>
<proteinExistence type="predicted"/>
<evidence type="ECO:0000313" key="2">
    <source>
        <dbReference type="EMBL" id="MED6112047.1"/>
    </source>
</evidence>
<dbReference type="EMBL" id="JASCZI010000484">
    <property type="protein sequence ID" value="MED6112047.1"/>
    <property type="molecule type" value="Genomic_DNA"/>
</dbReference>